<reference evidence="2" key="1">
    <citation type="journal article" date="2019" name="Int. J. Syst. Evol. Microbiol.">
        <title>The Global Catalogue of Microorganisms (GCM) 10K type strain sequencing project: providing services to taxonomists for standard genome sequencing and annotation.</title>
        <authorList>
            <consortium name="The Broad Institute Genomics Platform"/>
            <consortium name="The Broad Institute Genome Sequencing Center for Infectious Disease"/>
            <person name="Wu L."/>
            <person name="Ma J."/>
        </authorList>
    </citation>
    <scope>NUCLEOTIDE SEQUENCE [LARGE SCALE GENOMIC DNA]</scope>
    <source>
        <strain evidence="2">NBRC 108728</strain>
    </source>
</reference>
<dbReference type="Proteomes" id="UP001321486">
    <property type="component" value="Plasmid pNBRC108728a"/>
</dbReference>
<keyword evidence="2" id="KW-1185">Reference proteome</keyword>
<evidence type="ECO:0000313" key="1">
    <source>
        <dbReference type="EMBL" id="BDZ52646.1"/>
    </source>
</evidence>
<sequence length="223" mass="24201">MTSTSTIWPSNASPIDGLNIPGADGALIAVNVDGLWLNVKRDEDNHLETFVTDDDGVRVDSPWDAVTTAEMTPLALALRADLDAHDQNLRDNVDALASSLGLELAVPTQTVPGGGILRASEVPAVPEVPHWNFDAIPYPDRARLDEASDAVIFNASFRTVSVQGEIVMEKGQLVVLTPEELAVVVAWAQAFREARKIVTTMLIHNMQTSAKEWIKGKQDQQLV</sequence>
<protein>
    <submittedName>
        <fullName evidence="1">Uncharacterized protein</fullName>
    </submittedName>
</protein>
<keyword evidence="1" id="KW-0614">Plasmid</keyword>
<evidence type="ECO:0000313" key="2">
    <source>
        <dbReference type="Proteomes" id="UP001321486"/>
    </source>
</evidence>
<organism evidence="1 2">
    <name type="scientific">Frondihabitans sucicola</name>
    <dbReference type="NCBI Taxonomy" id="1268041"/>
    <lineage>
        <taxon>Bacteria</taxon>
        <taxon>Bacillati</taxon>
        <taxon>Actinomycetota</taxon>
        <taxon>Actinomycetes</taxon>
        <taxon>Micrococcales</taxon>
        <taxon>Microbacteriaceae</taxon>
        <taxon>Frondihabitans</taxon>
    </lineage>
</organism>
<proteinExistence type="predicted"/>
<dbReference type="RefSeq" id="WP_286346928.1">
    <property type="nucleotide sequence ID" value="NZ_AP027733.1"/>
</dbReference>
<geneLocation type="plasmid" evidence="1 2">
    <name>pNBRC108728a</name>
</geneLocation>
<name>A0ABM8GW00_9MICO</name>
<accession>A0ABM8GW00</accession>
<dbReference type="EMBL" id="AP027733">
    <property type="protein sequence ID" value="BDZ52646.1"/>
    <property type="molecule type" value="Genomic_DNA"/>
</dbReference>
<gene>
    <name evidence="1" type="ORF">GCM10025867_48870</name>
</gene>